<evidence type="ECO:0000256" key="5">
    <source>
        <dbReference type="SAM" id="Phobius"/>
    </source>
</evidence>
<dbReference type="EMBL" id="SMDR01000001">
    <property type="protein sequence ID" value="TNJ34795.1"/>
    <property type="molecule type" value="Genomic_DNA"/>
</dbReference>
<gene>
    <name evidence="7" type="ORF">E1B00_03155</name>
</gene>
<evidence type="ECO:0000256" key="4">
    <source>
        <dbReference type="SAM" id="MobiDB-lite"/>
    </source>
</evidence>
<proteinExistence type="predicted"/>
<feature type="transmembrane region" description="Helical" evidence="5">
    <location>
        <begin position="76"/>
        <end position="95"/>
    </location>
</feature>
<reference evidence="7 8" key="1">
    <citation type="submission" date="2019-03" db="EMBL/GenBank/DDBJ databases">
        <title>Arenimonas daejeonensis sp. nov., isolated from compost.</title>
        <authorList>
            <person name="Jeon C.O."/>
        </authorList>
    </citation>
    <scope>NUCLEOTIDE SEQUENCE [LARGE SCALE GENOMIC DNA]</scope>
    <source>
        <strain evidence="7 8">R29</strain>
    </source>
</reference>
<dbReference type="Proteomes" id="UP000305760">
    <property type="component" value="Unassembled WGS sequence"/>
</dbReference>
<dbReference type="GO" id="GO:0043709">
    <property type="term" value="P:cell adhesion involved in single-species biofilm formation"/>
    <property type="evidence" value="ECO:0007669"/>
    <property type="project" value="TreeGrafter"/>
</dbReference>
<dbReference type="InterPro" id="IPR029787">
    <property type="entry name" value="Nucleotide_cyclase"/>
</dbReference>
<dbReference type="GO" id="GO:0005886">
    <property type="term" value="C:plasma membrane"/>
    <property type="evidence" value="ECO:0007669"/>
    <property type="project" value="TreeGrafter"/>
</dbReference>
<dbReference type="SUPFAM" id="SSF55073">
    <property type="entry name" value="Nucleotide cyclase"/>
    <property type="match status" value="1"/>
</dbReference>
<dbReference type="AlphaFoldDB" id="A0A5C4RV26"/>
<dbReference type="SMART" id="SM00267">
    <property type="entry name" value="GGDEF"/>
    <property type="match status" value="1"/>
</dbReference>
<dbReference type="Pfam" id="PF00990">
    <property type="entry name" value="GGDEF"/>
    <property type="match status" value="1"/>
</dbReference>
<dbReference type="InterPro" id="IPR000160">
    <property type="entry name" value="GGDEF_dom"/>
</dbReference>
<evidence type="ECO:0000256" key="1">
    <source>
        <dbReference type="ARBA" id="ARBA00001946"/>
    </source>
</evidence>
<dbReference type="FunFam" id="3.30.70.270:FF:000001">
    <property type="entry name" value="Diguanylate cyclase domain protein"/>
    <property type="match status" value="1"/>
</dbReference>
<keyword evidence="5" id="KW-0472">Membrane</keyword>
<dbReference type="CDD" id="cd01949">
    <property type="entry name" value="GGDEF"/>
    <property type="match status" value="1"/>
</dbReference>
<dbReference type="Gene3D" id="3.30.70.270">
    <property type="match status" value="1"/>
</dbReference>
<feature type="domain" description="GGDEF" evidence="6">
    <location>
        <begin position="274"/>
        <end position="405"/>
    </location>
</feature>
<feature type="region of interest" description="Disordered" evidence="4">
    <location>
        <begin position="1"/>
        <end position="22"/>
    </location>
</feature>
<dbReference type="EC" id="2.7.7.65" evidence="2"/>
<keyword evidence="5" id="KW-1133">Transmembrane helix</keyword>
<dbReference type="InterPro" id="IPR007894">
    <property type="entry name" value="MASE2"/>
</dbReference>
<dbReference type="NCBIfam" id="TIGR00254">
    <property type="entry name" value="GGDEF"/>
    <property type="match status" value="1"/>
</dbReference>
<protein>
    <recommendedName>
        <fullName evidence="2">diguanylate cyclase</fullName>
        <ecNumber evidence="2">2.7.7.65</ecNumber>
    </recommendedName>
</protein>
<evidence type="ECO:0000313" key="7">
    <source>
        <dbReference type="EMBL" id="TNJ34795.1"/>
    </source>
</evidence>
<keyword evidence="8" id="KW-1185">Reference proteome</keyword>
<accession>A0A5C4RV26</accession>
<sequence>MDRGTMRESVGWASRSGGGGGELQPGVGTNLACLIPLSSPLPSEPRMSDESPASAVAAPPRETRAVRLRSLPRRTYRFRVLGMGLAALPLIAVMRELDSPWPVWAWMGLGCFLWPHLAYLLARRSADPFRAELRNFVLDSFFAGSWVPLMHFNLMPSVVLLAVVSADKINSGIRGLWLRSLPGMLLAIVAGGLLTGFAFAPVTSLTVMMASLPILVIHTLAVSLSSYQLVRRVQQQNLLLEALNQRDALTGLDSRSHWEEQSLALLQRHQASGEPATLMLIDADRFKGINDRYGHGAGDDVLRAIADLLRRELQGVGHAGRLGGDEFVVALPAGLAQARDVAERLRGAVAALQFARTPGLQGSVSIGLAPAPAAPLGLREWLEAADRALYRAKHDGRNRTAGSDALPPLDA</sequence>
<dbReference type="GO" id="GO:1902201">
    <property type="term" value="P:negative regulation of bacterial-type flagellum-dependent cell motility"/>
    <property type="evidence" value="ECO:0007669"/>
    <property type="project" value="TreeGrafter"/>
</dbReference>
<keyword evidence="5" id="KW-0812">Transmembrane</keyword>
<dbReference type="OrthoDB" id="9803824at2"/>
<dbReference type="PANTHER" id="PTHR45138:SF9">
    <property type="entry name" value="DIGUANYLATE CYCLASE DGCM-RELATED"/>
    <property type="match status" value="1"/>
</dbReference>
<organism evidence="7 8">
    <name type="scientific">Arenimonas terrae</name>
    <dbReference type="NCBI Taxonomy" id="2546226"/>
    <lineage>
        <taxon>Bacteria</taxon>
        <taxon>Pseudomonadati</taxon>
        <taxon>Pseudomonadota</taxon>
        <taxon>Gammaproteobacteria</taxon>
        <taxon>Lysobacterales</taxon>
        <taxon>Lysobacteraceae</taxon>
        <taxon>Arenimonas</taxon>
    </lineage>
</organism>
<dbReference type="PANTHER" id="PTHR45138">
    <property type="entry name" value="REGULATORY COMPONENTS OF SENSORY TRANSDUCTION SYSTEM"/>
    <property type="match status" value="1"/>
</dbReference>
<comment type="caution">
    <text evidence="7">The sequence shown here is derived from an EMBL/GenBank/DDBJ whole genome shotgun (WGS) entry which is preliminary data.</text>
</comment>
<feature type="transmembrane region" description="Helical" evidence="5">
    <location>
        <begin position="176"/>
        <end position="200"/>
    </location>
</feature>
<dbReference type="PROSITE" id="PS50887">
    <property type="entry name" value="GGDEF"/>
    <property type="match status" value="1"/>
</dbReference>
<dbReference type="InterPro" id="IPR050469">
    <property type="entry name" value="Diguanylate_Cyclase"/>
</dbReference>
<feature type="transmembrane region" description="Helical" evidence="5">
    <location>
        <begin position="101"/>
        <end position="121"/>
    </location>
</feature>
<dbReference type="GO" id="GO:0052621">
    <property type="term" value="F:diguanylate cyclase activity"/>
    <property type="evidence" value="ECO:0007669"/>
    <property type="project" value="UniProtKB-EC"/>
</dbReference>
<dbReference type="Pfam" id="PF05230">
    <property type="entry name" value="MASE2"/>
    <property type="match status" value="1"/>
</dbReference>
<name>A0A5C4RV26_9GAMM</name>
<comment type="cofactor">
    <cofactor evidence="1">
        <name>Mg(2+)</name>
        <dbReference type="ChEBI" id="CHEBI:18420"/>
    </cofactor>
</comment>
<evidence type="ECO:0000256" key="3">
    <source>
        <dbReference type="ARBA" id="ARBA00034247"/>
    </source>
</evidence>
<comment type="catalytic activity">
    <reaction evidence="3">
        <text>2 GTP = 3',3'-c-di-GMP + 2 diphosphate</text>
        <dbReference type="Rhea" id="RHEA:24898"/>
        <dbReference type="ChEBI" id="CHEBI:33019"/>
        <dbReference type="ChEBI" id="CHEBI:37565"/>
        <dbReference type="ChEBI" id="CHEBI:58805"/>
        <dbReference type="EC" id="2.7.7.65"/>
    </reaction>
</comment>
<dbReference type="InterPro" id="IPR043128">
    <property type="entry name" value="Rev_trsase/Diguanyl_cyclase"/>
</dbReference>
<evidence type="ECO:0000256" key="2">
    <source>
        <dbReference type="ARBA" id="ARBA00012528"/>
    </source>
</evidence>
<feature type="transmembrane region" description="Helical" evidence="5">
    <location>
        <begin position="141"/>
        <end position="164"/>
    </location>
</feature>
<evidence type="ECO:0000313" key="8">
    <source>
        <dbReference type="Proteomes" id="UP000305760"/>
    </source>
</evidence>
<evidence type="ECO:0000259" key="6">
    <source>
        <dbReference type="PROSITE" id="PS50887"/>
    </source>
</evidence>
<feature type="transmembrane region" description="Helical" evidence="5">
    <location>
        <begin position="212"/>
        <end position="230"/>
    </location>
</feature>